<evidence type="ECO:0000313" key="6">
    <source>
        <dbReference type="Proteomes" id="UP000321917"/>
    </source>
</evidence>
<sequence>MKLKFIKTALISLLFSTGCFINVANAGLIALDSTRGTGNQGYGGSLAMYFDVTSAINVTELGAFDSGFDGFDSEIQVGIFDRNTNLMVTEIATFLGTSNTLMGNSRFFNIADVTLGVGSYAIVARGFNDTDKNGNAGPSGTAAPTINNGSGLIQFVGGGYYGGNSINDFALTTDSGTPNRYDAGTFIYTKVTEPSTLAIFGLALVGLASRRFKKQS</sequence>
<evidence type="ECO:0000313" key="4">
    <source>
        <dbReference type="EMBL" id="TWX70060.1"/>
    </source>
</evidence>
<dbReference type="InterPro" id="IPR013424">
    <property type="entry name" value="Ice-binding_C"/>
</dbReference>
<comment type="caution">
    <text evidence="4">The sequence shown here is derived from an EMBL/GenBank/DDBJ whole genome shotgun (WGS) entry which is preliminary data.</text>
</comment>
<keyword evidence="5" id="KW-1185">Reference proteome</keyword>
<dbReference type="NCBIfam" id="TIGR02595">
    <property type="entry name" value="PEP_CTERM"/>
    <property type="match status" value="1"/>
</dbReference>
<dbReference type="Proteomes" id="UP000321917">
    <property type="component" value="Unassembled WGS sequence"/>
</dbReference>
<reference evidence="4 6" key="1">
    <citation type="submission" date="2019-07" db="EMBL/GenBank/DDBJ databases">
        <title>Genomes of sea-ice associated Colwellia species.</title>
        <authorList>
            <person name="Bowman J.P."/>
        </authorList>
    </citation>
    <scope>NUCLEOTIDE SEQUENCE [LARGE SCALE GENOMIC DNA]</scope>
    <source>
        <strain evidence="3 5">ACAM 607</strain>
        <strain evidence="4 6">IC036</strain>
    </source>
</reference>
<feature type="domain" description="Ice-binding protein C-terminal" evidence="2">
    <location>
        <begin position="191"/>
        <end position="211"/>
    </location>
</feature>
<dbReference type="Proteomes" id="UP000321525">
    <property type="component" value="Unassembled WGS sequence"/>
</dbReference>
<protein>
    <submittedName>
        <fullName evidence="4">PEP-CTERM sorting domain-containing protein</fullName>
    </submittedName>
</protein>
<evidence type="ECO:0000313" key="5">
    <source>
        <dbReference type="Proteomes" id="UP000321525"/>
    </source>
</evidence>
<evidence type="ECO:0000256" key="1">
    <source>
        <dbReference type="SAM" id="SignalP"/>
    </source>
</evidence>
<keyword evidence="1" id="KW-0732">Signal</keyword>
<dbReference type="PROSITE" id="PS51257">
    <property type="entry name" value="PROKAR_LIPOPROTEIN"/>
    <property type="match status" value="1"/>
</dbReference>
<evidence type="ECO:0000313" key="3">
    <source>
        <dbReference type="EMBL" id="TWX60305.1"/>
    </source>
</evidence>
<dbReference type="OrthoDB" id="6228933at2"/>
<evidence type="ECO:0000259" key="2">
    <source>
        <dbReference type="Pfam" id="PF07589"/>
    </source>
</evidence>
<gene>
    <name evidence="3" type="ORF">ESZ26_08005</name>
    <name evidence="4" type="ORF">ESZ27_04695</name>
</gene>
<dbReference type="EMBL" id="VOLR01000009">
    <property type="protein sequence ID" value="TWX60305.1"/>
    <property type="molecule type" value="Genomic_DNA"/>
</dbReference>
<feature type="chain" id="PRO_5023028506" evidence="1">
    <location>
        <begin position="27"/>
        <end position="216"/>
    </location>
</feature>
<dbReference type="EMBL" id="VOLQ01000006">
    <property type="protein sequence ID" value="TWX70060.1"/>
    <property type="molecule type" value="Genomic_DNA"/>
</dbReference>
<dbReference type="Pfam" id="PF07589">
    <property type="entry name" value="PEP-CTERM"/>
    <property type="match status" value="1"/>
</dbReference>
<name>A0A5C6QN80_9GAMM</name>
<proteinExistence type="predicted"/>
<dbReference type="RefSeq" id="WP_146799222.1">
    <property type="nucleotide sequence ID" value="NZ_VOLP01000010.1"/>
</dbReference>
<accession>A0A5C6QN80</accession>
<dbReference type="AlphaFoldDB" id="A0A5C6QN80"/>
<feature type="signal peptide" evidence="1">
    <location>
        <begin position="1"/>
        <end position="26"/>
    </location>
</feature>
<organism evidence="4 6">
    <name type="scientific">Colwellia hornerae</name>
    <dbReference type="NCBI Taxonomy" id="89402"/>
    <lineage>
        <taxon>Bacteria</taxon>
        <taxon>Pseudomonadati</taxon>
        <taxon>Pseudomonadota</taxon>
        <taxon>Gammaproteobacteria</taxon>
        <taxon>Alteromonadales</taxon>
        <taxon>Colwelliaceae</taxon>
        <taxon>Colwellia</taxon>
    </lineage>
</organism>